<evidence type="ECO:0000256" key="4">
    <source>
        <dbReference type="PROSITE-ProRule" id="PRU00601"/>
    </source>
</evidence>
<evidence type="ECO:0000256" key="1">
    <source>
        <dbReference type="ARBA" id="ARBA00022723"/>
    </source>
</evidence>
<dbReference type="STRING" id="329884.A0A4U0X0W6"/>
<accession>A0A4U0X0W6</accession>
<dbReference type="Proteomes" id="UP000309340">
    <property type="component" value="Unassembled WGS sequence"/>
</dbReference>
<dbReference type="Pfam" id="PF05495">
    <property type="entry name" value="zf-CHY"/>
    <property type="match status" value="1"/>
</dbReference>
<evidence type="ECO:0000259" key="6">
    <source>
        <dbReference type="PROSITE" id="PS51266"/>
    </source>
</evidence>
<dbReference type="PROSITE" id="PS51266">
    <property type="entry name" value="ZF_CHY"/>
    <property type="match status" value="1"/>
</dbReference>
<dbReference type="SUPFAM" id="SSF161219">
    <property type="entry name" value="CHY zinc finger-like"/>
    <property type="match status" value="1"/>
</dbReference>
<feature type="region of interest" description="Disordered" evidence="5">
    <location>
        <begin position="560"/>
        <end position="592"/>
    </location>
</feature>
<sequence length="592" mass="65902">MLPMLHALREIASRQWGDHTPLQSASRLVHGGPERLAGKTYSLSGRPMLQVTNNDIPRGFQINIERGFDLIASSNPEATLLALVNRLDRQLETILTGRMADTIKIVANKAPVVKPKEASTDVATLPEHSTPQASQTPAPSPPSEDEIRVAESKRQQHTRQLEARFGRLQAFVKSSDGLTYTLPLDSPKRTTWPASLQGLKSVTLHVPRRYPIQVASIHLDVNSEESRLVEDAFSRLPETLHEPTLTQLANHLTQHLHEMAINKDSSISQSLPPIEKGVREILQQPKLDAPTVLAKNTVPDDKQHIHIIPRPPEWAQQQDEGDESTSESSSADDSSSDEAEAEFPQTEAEMNSGPSAPQERGVLLSFPHAEIYGIELLELTSLNITVKCERCKDTMDVQRLRNATGNGPEMRQETCKKCASGLAVGFRADLIHVNSARAGYLDLDGSFRIPEVKFLQVSASAIRASKAPGRKKAKENLGITAGSELPRRGRCKHYSKSYRWFRFSCCSKVFPCDRCHDEGTDHPNEHANRMLCGYCSREQNFRPEDCGICHAVLIGKRGRGFWEGGKGTRDPTRMSKKDPRKYKRRPGTKPKK</sequence>
<name>A0A4U0X0W6_9PEZI</name>
<evidence type="ECO:0000256" key="2">
    <source>
        <dbReference type="ARBA" id="ARBA00022771"/>
    </source>
</evidence>
<gene>
    <name evidence="7" type="ORF">B0A55_06735</name>
</gene>
<protein>
    <recommendedName>
        <fullName evidence="6">CHY-type domain-containing protein</fullName>
    </recommendedName>
</protein>
<evidence type="ECO:0000256" key="3">
    <source>
        <dbReference type="ARBA" id="ARBA00022833"/>
    </source>
</evidence>
<dbReference type="GO" id="GO:0008270">
    <property type="term" value="F:zinc ion binding"/>
    <property type="evidence" value="ECO:0007669"/>
    <property type="project" value="UniProtKB-KW"/>
</dbReference>
<feature type="region of interest" description="Disordered" evidence="5">
    <location>
        <begin position="115"/>
        <end position="146"/>
    </location>
</feature>
<proteinExistence type="predicted"/>
<feature type="region of interest" description="Disordered" evidence="5">
    <location>
        <begin position="298"/>
        <end position="359"/>
    </location>
</feature>
<evidence type="ECO:0000313" key="8">
    <source>
        <dbReference type="Proteomes" id="UP000309340"/>
    </source>
</evidence>
<comment type="caution">
    <text evidence="7">The sequence shown here is derived from an EMBL/GenBank/DDBJ whole genome shotgun (WGS) entry which is preliminary data.</text>
</comment>
<feature type="compositionally biased region" description="Basic and acidic residues" evidence="5">
    <location>
        <begin position="566"/>
        <end position="577"/>
    </location>
</feature>
<reference evidence="7 8" key="1">
    <citation type="submission" date="2017-03" db="EMBL/GenBank/DDBJ databases">
        <title>Genomes of endolithic fungi from Antarctica.</title>
        <authorList>
            <person name="Coleine C."/>
            <person name="Masonjones S."/>
            <person name="Stajich J.E."/>
        </authorList>
    </citation>
    <scope>NUCLEOTIDE SEQUENCE [LARGE SCALE GENOMIC DNA]</scope>
    <source>
        <strain evidence="7 8">CCFEE 5184</strain>
    </source>
</reference>
<keyword evidence="1" id="KW-0479">Metal-binding</keyword>
<dbReference type="EMBL" id="NAJQ01000429">
    <property type="protein sequence ID" value="TKA69850.1"/>
    <property type="molecule type" value="Genomic_DNA"/>
</dbReference>
<dbReference type="InterPro" id="IPR008913">
    <property type="entry name" value="Znf_CHY"/>
</dbReference>
<dbReference type="OrthoDB" id="10253329at2759"/>
<keyword evidence="8" id="KW-1185">Reference proteome</keyword>
<keyword evidence="2 4" id="KW-0863">Zinc-finger</keyword>
<evidence type="ECO:0000256" key="5">
    <source>
        <dbReference type="SAM" id="MobiDB-lite"/>
    </source>
</evidence>
<organism evidence="7 8">
    <name type="scientific">Friedmanniomyces simplex</name>
    <dbReference type="NCBI Taxonomy" id="329884"/>
    <lineage>
        <taxon>Eukaryota</taxon>
        <taxon>Fungi</taxon>
        <taxon>Dikarya</taxon>
        <taxon>Ascomycota</taxon>
        <taxon>Pezizomycotina</taxon>
        <taxon>Dothideomycetes</taxon>
        <taxon>Dothideomycetidae</taxon>
        <taxon>Mycosphaerellales</taxon>
        <taxon>Teratosphaeriaceae</taxon>
        <taxon>Friedmanniomyces</taxon>
    </lineage>
</organism>
<feature type="compositionally biased region" description="Basic residues" evidence="5">
    <location>
        <begin position="578"/>
        <end position="592"/>
    </location>
</feature>
<keyword evidence="3" id="KW-0862">Zinc</keyword>
<dbReference type="AlphaFoldDB" id="A0A4U0X0W6"/>
<feature type="domain" description="CHY-type" evidence="6">
    <location>
        <begin position="484"/>
        <end position="551"/>
    </location>
</feature>
<evidence type="ECO:0000313" key="7">
    <source>
        <dbReference type="EMBL" id="TKA69850.1"/>
    </source>
</evidence>
<dbReference type="InterPro" id="IPR037274">
    <property type="entry name" value="Znf_CHY_sf"/>
</dbReference>